<proteinExistence type="predicted"/>
<feature type="region of interest" description="Disordered" evidence="3">
    <location>
        <begin position="1250"/>
        <end position="1269"/>
    </location>
</feature>
<reference evidence="7 8" key="1">
    <citation type="journal article" date="2018" name="New Phytol.">
        <title>Comparative genomics and transcriptomics depict ericoid mycorrhizal fungi as versatile saprotrophs and plant mutualists.</title>
        <authorList>
            <person name="Martino E."/>
            <person name="Morin E."/>
            <person name="Grelet G.A."/>
            <person name="Kuo A."/>
            <person name="Kohler A."/>
            <person name="Daghino S."/>
            <person name="Barry K.W."/>
            <person name="Cichocki N."/>
            <person name="Clum A."/>
            <person name="Dockter R.B."/>
            <person name="Hainaut M."/>
            <person name="Kuo R.C."/>
            <person name="LaButti K."/>
            <person name="Lindahl B.D."/>
            <person name="Lindquist E.A."/>
            <person name="Lipzen A."/>
            <person name="Khouja H.R."/>
            <person name="Magnuson J."/>
            <person name="Murat C."/>
            <person name="Ohm R.A."/>
            <person name="Singer S.W."/>
            <person name="Spatafora J.W."/>
            <person name="Wang M."/>
            <person name="Veneault-Fourrey C."/>
            <person name="Henrissat B."/>
            <person name="Grigoriev I.V."/>
            <person name="Martin F.M."/>
            <person name="Perotto S."/>
        </authorList>
    </citation>
    <scope>NUCLEOTIDE SEQUENCE [LARGE SCALE GENOMIC DNA]</scope>
    <source>
        <strain evidence="7 8">ATCC 22711</strain>
    </source>
</reference>
<dbReference type="SUPFAM" id="SSF52540">
    <property type="entry name" value="P-loop containing nucleoside triphosphate hydrolases"/>
    <property type="match status" value="1"/>
</dbReference>
<evidence type="ECO:0000256" key="1">
    <source>
        <dbReference type="ARBA" id="ARBA00022806"/>
    </source>
</evidence>
<evidence type="ECO:0000259" key="4">
    <source>
        <dbReference type="Pfam" id="PF13086"/>
    </source>
</evidence>
<evidence type="ECO:0000313" key="7">
    <source>
        <dbReference type="EMBL" id="PSS28298.1"/>
    </source>
</evidence>
<dbReference type="GO" id="GO:0031048">
    <property type="term" value="P:regulatory ncRNA-mediated heterochromatin formation"/>
    <property type="evidence" value="ECO:0007669"/>
    <property type="project" value="TreeGrafter"/>
</dbReference>
<dbReference type="Pfam" id="PF13087">
    <property type="entry name" value="AAA_12"/>
    <property type="match status" value="1"/>
</dbReference>
<dbReference type="InterPro" id="IPR041677">
    <property type="entry name" value="DNA2/NAM7_AAA_11"/>
</dbReference>
<evidence type="ECO:0000313" key="8">
    <source>
        <dbReference type="Proteomes" id="UP000241818"/>
    </source>
</evidence>
<keyword evidence="1" id="KW-0347">Helicase</keyword>
<dbReference type="InterPro" id="IPR027417">
    <property type="entry name" value="P-loop_NTPase"/>
</dbReference>
<gene>
    <name evidence="7" type="ORF">M430DRAFT_15519</name>
</gene>
<evidence type="ECO:0000256" key="2">
    <source>
        <dbReference type="SAM" id="Coils"/>
    </source>
</evidence>
<dbReference type="InterPro" id="IPR045055">
    <property type="entry name" value="DNA2/NAM7-like"/>
</dbReference>
<dbReference type="InterPro" id="IPR057373">
    <property type="entry name" value="ZNFX1"/>
</dbReference>
<keyword evidence="1" id="KW-0547">Nucleotide-binding</keyword>
<evidence type="ECO:0000256" key="3">
    <source>
        <dbReference type="SAM" id="MobiDB-lite"/>
    </source>
</evidence>
<dbReference type="EMBL" id="KZ679006">
    <property type="protein sequence ID" value="PSS28298.1"/>
    <property type="molecule type" value="Genomic_DNA"/>
</dbReference>
<feature type="domain" description="DNA2/NAM7 helicase helicase" evidence="4">
    <location>
        <begin position="310"/>
        <end position="675"/>
    </location>
</feature>
<dbReference type="InParanoid" id="A0A2T3BG37"/>
<dbReference type="GO" id="GO:0004386">
    <property type="term" value="F:helicase activity"/>
    <property type="evidence" value="ECO:0007669"/>
    <property type="project" value="InterPro"/>
</dbReference>
<keyword evidence="1" id="KW-0067">ATP-binding</keyword>
<dbReference type="PANTHER" id="PTHR10887:SF341">
    <property type="entry name" value="NFX1-TYPE ZINC FINGER-CONTAINING PROTEIN 1"/>
    <property type="match status" value="1"/>
</dbReference>
<dbReference type="PANTHER" id="PTHR10887">
    <property type="entry name" value="DNA2/NAM7 HELICASE FAMILY"/>
    <property type="match status" value="1"/>
</dbReference>
<keyword evidence="1" id="KW-0378">Hydrolase</keyword>
<feature type="compositionally biased region" description="Polar residues" evidence="3">
    <location>
        <begin position="1120"/>
        <end position="1133"/>
    </location>
</feature>
<keyword evidence="8" id="KW-1185">Reference proteome</keyword>
<feature type="domain" description="DNA2/NAM7 helicase-like C-terminal" evidence="5">
    <location>
        <begin position="688"/>
        <end position="882"/>
    </location>
</feature>
<accession>A0A2T3BG37</accession>
<feature type="domain" description="ZNFX1" evidence="6">
    <location>
        <begin position="114"/>
        <end position="223"/>
    </location>
</feature>
<dbReference type="CDD" id="cd18808">
    <property type="entry name" value="SF1_C_Upf1"/>
    <property type="match status" value="1"/>
</dbReference>
<name>A0A2T3BG37_AMORE</name>
<sequence>MESAVLKILENHVRRAWDSGDHTEQWHNLPEVPNKAEIMPKEEYNYDPTSDKEEWNDYQKDPVYDPNLPKNIIDGPWSSKEDYISAHYQILREDAIAPLRSSVQCFRKNRNMDDDKTTCIYTHVHFKGFNLGPTGPAFRITFSTERAGKRIRWEQSKRLLPGTMVALSPATDMFNKVCKVAIVAGRPILGGLDQNPPQIDLFWGDHADAVFDPVEKYIMIEARNGYFEAYRHVLVGLQKLRTERFSLAKHIAGLDPDVGAPAYLEKHPILDLSSLAPQVADYSNSASKDEIDIFNVNVLEGFPKIAESGMDESQVSACKRMVTNKVAIVQGPPGTGKTFTSIAAIKVMLSNLQPEDPPMIIAAQTNHALDQLMNQLLASEKNVVRLGGRCDKENVNIIKRTLYELRMTTKDVPGGGKGLKDCRTALQHKINEIELLMSPLLAGTLLTDEILIKYRLITEAQKESLYENGWFETGLGEGGLVPVPQTPQINLGLPIEEADLEFEQLQELEQELESAESPEDNLNGKVLPFLRSFTGRPSAAIDDRKIKRALSSRESLYDIPQSWRGPIYRYWEKQVNRECLVKLRSLLADYKSIVETTRITKWNCNIKLIRHLGTKLIGCTTTGLSKYRPLLAALEPRTLLIEEAAETLEGSVMAGMFDSLEHLILVGDHKQLQAYCNIGALESPPYNLNVSMFERLISNSIGFTMLNTQRRMIPDIRKLLCIEPEPFYPDLHDHPSVEDRVVNRAPVPGMAGRDTYFFHHTWPETRNSDLSRHNQDEAEMIAGLFHHLVLNGIKHSQITVLTFYNGQRKTILKELKKHPGLRANTYFNVFTVDSYQGEENDIILLSLVRSNEFLDIGFLESRNRLVVAISRARRGLYIFGNAITLTAAETNGDVVGRDALWTPLIKFMKHQGRFDLDGGFPITCVTHGTTLEIKEADEWLGLAGGCHRDCDGILPCGHNCSLKCHPFDHSMAFCRVACPRKLECGHGCSHLCGETCGCSLCEEGSKIIDESHDHRQPMSDSGKQAPHMLASQCKSEPGGFYNPMPRQSSLGALEKWRNWDAKKGDSEMAEIRLIEASKKMTALSELVYEDTWRPVSIENGVRSLSGPERKIIRRFDNDNTSRSQVPKTSTMHNASVGITKPPEKRKVSNIVSRMTGFGVSNVDPFSKLSTPGRTSTQTGHLIDLELADPSEYAATPTHLGHEQTRYGLTVNLMDKLTAIHSKFGSSRRVTPAVIPPIKASYLEAAQEEEDLIDLSDSGPPILGSSAPDFDPSAVIDGMLWTDDDYD</sequence>
<dbReference type="Pfam" id="PF13086">
    <property type="entry name" value="AAA_11"/>
    <property type="match status" value="1"/>
</dbReference>
<feature type="coiled-coil region" evidence="2">
    <location>
        <begin position="495"/>
        <end position="525"/>
    </location>
</feature>
<dbReference type="RefSeq" id="XP_024725823.1">
    <property type="nucleotide sequence ID" value="XM_024863270.1"/>
</dbReference>
<dbReference type="Pfam" id="PF25396">
    <property type="entry name" value="ZNFX1"/>
    <property type="match status" value="1"/>
</dbReference>
<evidence type="ECO:0000259" key="6">
    <source>
        <dbReference type="Pfam" id="PF25396"/>
    </source>
</evidence>
<evidence type="ECO:0008006" key="9">
    <source>
        <dbReference type="Google" id="ProtNLM"/>
    </source>
</evidence>
<dbReference type="STRING" id="857342.A0A2T3BG37"/>
<protein>
    <recommendedName>
        <fullName evidence="9">Helicase ATP-binding domain-containing protein</fullName>
    </recommendedName>
</protein>
<dbReference type="Gene3D" id="3.40.50.300">
    <property type="entry name" value="P-loop containing nucleotide triphosphate hydrolases"/>
    <property type="match status" value="3"/>
</dbReference>
<dbReference type="Proteomes" id="UP000241818">
    <property type="component" value="Unassembled WGS sequence"/>
</dbReference>
<keyword evidence="2" id="KW-0175">Coiled coil</keyword>
<evidence type="ECO:0000259" key="5">
    <source>
        <dbReference type="Pfam" id="PF13087"/>
    </source>
</evidence>
<dbReference type="InterPro" id="IPR047187">
    <property type="entry name" value="SF1_C_Upf1"/>
</dbReference>
<organism evidence="7 8">
    <name type="scientific">Amorphotheca resinae ATCC 22711</name>
    <dbReference type="NCBI Taxonomy" id="857342"/>
    <lineage>
        <taxon>Eukaryota</taxon>
        <taxon>Fungi</taxon>
        <taxon>Dikarya</taxon>
        <taxon>Ascomycota</taxon>
        <taxon>Pezizomycotina</taxon>
        <taxon>Leotiomycetes</taxon>
        <taxon>Helotiales</taxon>
        <taxon>Amorphothecaceae</taxon>
        <taxon>Amorphotheca</taxon>
    </lineage>
</organism>
<dbReference type="GO" id="GO:0031380">
    <property type="term" value="C:nuclear RNA-directed RNA polymerase complex"/>
    <property type="evidence" value="ECO:0007669"/>
    <property type="project" value="TreeGrafter"/>
</dbReference>
<dbReference type="InterPro" id="IPR041679">
    <property type="entry name" value="DNA2/NAM7-like_C"/>
</dbReference>
<dbReference type="OrthoDB" id="409395at2759"/>
<feature type="region of interest" description="Disordered" evidence="3">
    <location>
        <begin position="1119"/>
        <end position="1140"/>
    </location>
</feature>
<dbReference type="GeneID" id="36571351"/>